<dbReference type="GO" id="GO:0005840">
    <property type="term" value="C:ribosome"/>
    <property type="evidence" value="ECO:0007669"/>
    <property type="project" value="UniProtKB-KW"/>
</dbReference>
<dbReference type="PROSITE" id="PS01143">
    <property type="entry name" value="RIBOSOMAL_L31"/>
    <property type="match status" value="1"/>
</dbReference>
<keyword evidence="7" id="KW-0862">Zinc</keyword>
<dbReference type="SUPFAM" id="SSF143800">
    <property type="entry name" value="L28p-like"/>
    <property type="match status" value="1"/>
</dbReference>
<keyword evidence="4 7" id="KW-0689">Ribosomal protein</keyword>
<comment type="function">
    <text evidence="7">Binds the 23S rRNA.</text>
</comment>
<evidence type="ECO:0000256" key="8">
    <source>
        <dbReference type="SAM" id="MobiDB-lite"/>
    </source>
</evidence>
<dbReference type="NCBIfam" id="NF000612">
    <property type="entry name" value="PRK00019.1"/>
    <property type="match status" value="1"/>
</dbReference>
<dbReference type="Gene3D" id="4.10.830.30">
    <property type="entry name" value="Ribosomal protein L31"/>
    <property type="match status" value="1"/>
</dbReference>
<keyword evidence="3 7" id="KW-0694">RNA-binding</keyword>
<feature type="binding site" evidence="7">
    <location>
        <position position="36"/>
    </location>
    <ligand>
        <name>Zn(2+)</name>
        <dbReference type="ChEBI" id="CHEBI:29105"/>
    </ligand>
</feature>
<evidence type="ECO:0000256" key="4">
    <source>
        <dbReference type="ARBA" id="ARBA00022980"/>
    </source>
</evidence>
<dbReference type="NCBIfam" id="TIGR00105">
    <property type="entry name" value="L31"/>
    <property type="match status" value="1"/>
</dbReference>
<dbReference type="InterPro" id="IPR042105">
    <property type="entry name" value="Ribosomal_bL31_sf"/>
</dbReference>
<dbReference type="PANTHER" id="PTHR33280:SF6">
    <property type="entry name" value="LARGE RIBOSOMAL SUBUNIT PROTEIN BL31A"/>
    <property type="match status" value="1"/>
</dbReference>
<dbReference type="GO" id="GO:0006412">
    <property type="term" value="P:translation"/>
    <property type="evidence" value="ECO:0007669"/>
    <property type="project" value="UniProtKB-UniRule"/>
</dbReference>
<accession>A0A7V0XF95</accession>
<dbReference type="Proteomes" id="UP000885672">
    <property type="component" value="Unassembled WGS sequence"/>
</dbReference>
<name>A0A7V0XF95_UNCW3</name>
<feature type="binding site" evidence="7">
    <location>
        <position position="16"/>
    </location>
    <ligand>
        <name>Zn(2+)</name>
        <dbReference type="ChEBI" id="CHEBI:29105"/>
    </ligand>
</feature>
<feature type="region of interest" description="Disordered" evidence="8">
    <location>
        <begin position="66"/>
        <end position="115"/>
    </location>
</feature>
<dbReference type="InterPro" id="IPR034704">
    <property type="entry name" value="Ribosomal_bL28/bL31-like_sf"/>
</dbReference>
<dbReference type="InterPro" id="IPR027491">
    <property type="entry name" value="Ribosomal_bL31_A"/>
</dbReference>
<dbReference type="EMBL" id="DSBX01000155">
    <property type="protein sequence ID" value="HDQ99456.1"/>
    <property type="molecule type" value="Genomic_DNA"/>
</dbReference>
<comment type="similarity">
    <text evidence="1 7">Belongs to the bacterial ribosomal protein bL31 family. Type A subfamily.</text>
</comment>
<feature type="binding site" evidence="7">
    <location>
        <position position="39"/>
    </location>
    <ligand>
        <name>Zn(2+)</name>
        <dbReference type="ChEBI" id="CHEBI:29105"/>
    </ligand>
</feature>
<dbReference type="GO" id="GO:0046872">
    <property type="term" value="F:metal ion binding"/>
    <property type="evidence" value="ECO:0007669"/>
    <property type="project" value="UniProtKB-KW"/>
</dbReference>
<evidence type="ECO:0000256" key="6">
    <source>
        <dbReference type="ARBA" id="ARBA00035687"/>
    </source>
</evidence>
<evidence type="ECO:0000256" key="5">
    <source>
        <dbReference type="ARBA" id="ARBA00023274"/>
    </source>
</evidence>
<dbReference type="GO" id="GO:0019843">
    <property type="term" value="F:rRNA binding"/>
    <property type="evidence" value="ECO:0007669"/>
    <property type="project" value="UniProtKB-KW"/>
</dbReference>
<dbReference type="AlphaFoldDB" id="A0A7V0XF95"/>
<feature type="binding site" evidence="7">
    <location>
        <position position="18"/>
    </location>
    <ligand>
        <name>Zn(2+)</name>
        <dbReference type="ChEBI" id="CHEBI:29105"/>
    </ligand>
</feature>
<dbReference type="PANTHER" id="PTHR33280">
    <property type="entry name" value="50S RIBOSOMAL PROTEIN L31, CHLOROPLASTIC"/>
    <property type="match status" value="1"/>
</dbReference>
<evidence type="ECO:0000313" key="9">
    <source>
        <dbReference type="EMBL" id="HDQ99456.1"/>
    </source>
</evidence>
<comment type="cofactor">
    <cofactor evidence="7">
        <name>Zn(2+)</name>
        <dbReference type="ChEBI" id="CHEBI:29105"/>
    </cofactor>
    <text evidence="7">Binds 1 zinc ion per subunit.</text>
</comment>
<reference evidence="9" key="1">
    <citation type="journal article" date="2020" name="mSystems">
        <title>Genome- and Community-Level Interaction Insights into Carbon Utilization and Element Cycling Functions of Hydrothermarchaeota in Hydrothermal Sediment.</title>
        <authorList>
            <person name="Zhou Z."/>
            <person name="Liu Y."/>
            <person name="Xu W."/>
            <person name="Pan J."/>
            <person name="Luo Z.H."/>
            <person name="Li M."/>
        </authorList>
    </citation>
    <scope>NUCLEOTIDE SEQUENCE [LARGE SCALE GENOMIC DNA]</scope>
    <source>
        <strain evidence="9">SpSt-1182</strain>
    </source>
</reference>
<comment type="caution">
    <text evidence="9">The sequence shown here is derived from an EMBL/GenBank/DDBJ whole genome shotgun (WGS) entry which is preliminary data.</text>
</comment>
<proteinExistence type="inferred from homology"/>
<evidence type="ECO:0000256" key="2">
    <source>
        <dbReference type="ARBA" id="ARBA00022730"/>
    </source>
</evidence>
<feature type="compositionally biased region" description="Basic residues" evidence="8">
    <location>
        <begin position="89"/>
        <end position="98"/>
    </location>
</feature>
<evidence type="ECO:0000256" key="7">
    <source>
        <dbReference type="HAMAP-Rule" id="MF_00501"/>
    </source>
</evidence>
<dbReference type="Pfam" id="PF01197">
    <property type="entry name" value="Ribosomal_L31"/>
    <property type="match status" value="1"/>
</dbReference>
<dbReference type="HAMAP" id="MF_00501">
    <property type="entry name" value="Ribosomal_bL31_1"/>
    <property type="match status" value="1"/>
</dbReference>
<dbReference type="GO" id="GO:0003735">
    <property type="term" value="F:structural constituent of ribosome"/>
    <property type="evidence" value="ECO:0007669"/>
    <property type="project" value="InterPro"/>
</dbReference>
<dbReference type="NCBIfam" id="NF001809">
    <property type="entry name" value="PRK00528.1"/>
    <property type="match status" value="1"/>
</dbReference>
<dbReference type="PRINTS" id="PR01249">
    <property type="entry name" value="RIBOSOMALL31"/>
</dbReference>
<gene>
    <name evidence="7" type="primary">rpmE</name>
    <name evidence="9" type="ORF">ENN51_04125</name>
</gene>
<dbReference type="GO" id="GO:1990904">
    <property type="term" value="C:ribonucleoprotein complex"/>
    <property type="evidence" value="ECO:0007669"/>
    <property type="project" value="UniProtKB-KW"/>
</dbReference>
<sequence length="115" mass="12617">MKEKIHPKYVDCVITCSCGNTVNTRATKPKLSVDICSACHPFFTGKQKLIDAAGRVEKFRRRFGDTAPTKVKTTRRAALVAKRAEPKPKPAKKPRATKKTAPDAPPPQEAASDKD</sequence>
<keyword evidence="7" id="KW-0479">Metal-binding</keyword>
<comment type="subunit">
    <text evidence="7">Part of the 50S ribosomal subunit.</text>
</comment>
<protein>
    <recommendedName>
        <fullName evidence="6 7">Large ribosomal subunit protein bL31</fullName>
    </recommendedName>
</protein>
<evidence type="ECO:0000256" key="3">
    <source>
        <dbReference type="ARBA" id="ARBA00022884"/>
    </source>
</evidence>
<organism evidence="9">
    <name type="scientific">candidate division WOR-3 bacterium</name>
    <dbReference type="NCBI Taxonomy" id="2052148"/>
    <lineage>
        <taxon>Bacteria</taxon>
        <taxon>Bacteria division WOR-3</taxon>
    </lineage>
</organism>
<keyword evidence="2 7" id="KW-0699">rRNA-binding</keyword>
<keyword evidence="5 7" id="KW-0687">Ribonucleoprotein</keyword>
<evidence type="ECO:0000256" key="1">
    <source>
        <dbReference type="ARBA" id="ARBA00009296"/>
    </source>
</evidence>
<dbReference type="InterPro" id="IPR002150">
    <property type="entry name" value="Ribosomal_bL31"/>
</dbReference>